<reference evidence="2 3" key="1">
    <citation type="journal article" date="2017" name="Int. J. Syst. Evol. Microbiol.">
        <title>Solibacillus kalamii sp. nov., isolated from a high-efficiency particulate arrestance filter system used in the International Space Station.</title>
        <authorList>
            <person name="Checinska Sielaff A."/>
            <person name="Kumar R.M."/>
            <person name="Pal D."/>
            <person name="Mayilraj S."/>
            <person name="Venkateswaran K."/>
        </authorList>
    </citation>
    <scope>NUCLEOTIDE SEQUENCE [LARGE SCALE GENOMIC DNA]</scope>
    <source>
        <strain evidence="2 3">ISSFR-015</strain>
    </source>
</reference>
<keyword evidence="1" id="KW-0812">Transmembrane</keyword>
<dbReference type="Pfam" id="PF05137">
    <property type="entry name" value="PilN"/>
    <property type="match status" value="1"/>
</dbReference>
<evidence type="ECO:0000256" key="1">
    <source>
        <dbReference type="SAM" id="Phobius"/>
    </source>
</evidence>
<dbReference type="Proteomes" id="UP000196594">
    <property type="component" value="Unassembled WGS sequence"/>
</dbReference>
<gene>
    <name evidence="2" type="ORF">CBM15_08400</name>
</gene>
<evidence type="ECO:0000313" key="2">
    <source>
        <dbReference type="EMBL" id="OUZ39267.1"/>
    </source>
</evidence>
<keyword evidence="1" id="KW-1133">Transmembrane helix</keyword>
<evidence type="ECO:0000313" key="3">
    <source>
        <dbReference type="Proteomes" id="UP000196594"/>
    </source>
</evidence>
<keyword evidence="3" id="KW-1185">Reference proteome</keyword>
<sequence length="196" mass="21449">MIPDINLLPKIEKGATSLKLAFILVGILSVLTIGLLAITYFSARSEIASTIPERDSLVLTRDALNAELASAQTGSQGSLEESVAFVERVSYPVSPIIIETRNLLPTDTYLRSYAFSETGVQVAVDFETLNAISVYVSQLEKSPYFDDVQVGTIQNFELNPTGEEVNDTQQFTEVPRYSVEIFLVIDQLHVAAGGEE</sequence>
<accession>A0ABX3ZHQ4</accession>
<dbReference type="RefSeq" id="WP_087617107.1">
    <property type="nucleotide sequence ID" value="NZ_JAFBEY010000003.1"/>
</dbReference>
<keyword evidence="1" id="KW-0472">Membrane</keyword>
<proteinExistence type="predicted"/>
<dbReference type="EMBL" id="NHNT01000004">
    <property type="protein sequence ID" value="OUZ39267.1"/>
    <property type="molecule type" value="Genomic_DNA"/>
</dbReference>
<organism evidence="2 3">
    <name type="scientific">Solibacillus kalamii</name>
    <dbReference type="NCBI Taxonomy" id="1748298"/>
    <lineage>
        <taxon>Bacteria</taxon>
        <taxon>Bacillati</taxon>
        <taxon>Bacillota</taxon>
        <taxon>Bacilli</taxon>
        <taxon>Bacillales</taxon>
        <taxon>Caryophanaceae</taxon>
        <taxon>Solibacillus</taxon>
    </lineage>
</organism>
<feature type="transmembrane region" description="Helical" evidence="1">
    <location>
        <begin position="20"/>
        <end position="41"/>
    </location>
</feature>
<name>A0ABX3ZHQ4_9BACL</name>
<comment type="caution">
    <text evidence="2">The sequence shown here is derived from an EMBL/GenBank/DDBJ whole genome shotgun (WGS) entry which is preliminary data.</text>
</comment>
<dbReference type="InterPro" id="IPR007813">
    <property type="entry name" value="PilN"/>
</dbReference>
<protein>
    <submittedName>
        <fullName evidence="2">Malate synthase</fullName>
    </submittedName>
</protein>